<gene>
    <name evidence="4" type="ORF">SAMN06265368_3966</name>
</gene>
<dbReference type="Gene3D" id="1.20.120.450">
    <property type="entry name" value="dinb family like domain"/>
    <property type="match status" value="1"/>
</dbReference>
<evidence type="ECO:0000313" key="4">
    <source>
        <dbReference type="EMBL" id="SNZ20855.1"/>
    </source>
</evidence>
<dbReference type="PANTHER" id="PTHR37302:SF1">
    <property type="entry name" value="PROTEIN DINB"/>
    <property type="match status" value="1"/>
</dbReference>
<feature type="binding site" evidence="3">
    <location>
        <position position="141"/>
    </location>
    <ligand>
        <name>a divalent metal cation</name>
        <dbReference type="ChEBI" id="CHEBI:60240"/>
    </ligand>
</feature>
<reference evidence="4 5" key="1">
    <citation type="submission" date="2017-09" db="EMBL/GenBank/DDBJ databases">
        <authorList>
            <person name="Ehlers B."/>
            <person name="Leendertz F.H."/>
        </authorList>
    </citation>
    <scope>NUCLEOTIDE SEQUENCE [LARGE SCALE GENOMIC DNA]</scope>
    <source>
        <strain evidence="4 5">DSM 18289</strain>
    </source>
</reference>
<dbReference type="Pfam" id="PF05163">
    <property type="entry name" value="DinB"/>
    <property type="match status" value="1"/>
</dbReference>
<evidence type="ECO:0000256" key="2">
    <source>
        <dbReference type="ARBA" id="ARBA00022723"/>
    </source>
</evidence>
<feature type="binding site" evidence="3">
    <location>
        <position position="50"/>
    </location>
    <ligand>
        <name>a divalent metal cation</name>
        <dbReference type="ChEBI" id="CHEBI:60240"/>
    </ligand>
</feature>
<dbReference type="GO" id="GO:0046872">
    <property type="term" value="F:metal ion binding"/>
    <property type="evidence" value="ECO:0007669"/>
    <property type="project" value="UniProtKB-KW"/>
</dbReference>
<feature type="binding site" evidence="3">
    <location>
        <position position="137"/>
    </location>
    <ligand>
        <name>a divalent metal cation</name>
        <dbReference type="ChEBI" id="CHEBI:60240"/>
    </ligand>
</feature>
<evidence type="ECO:0000256" key="3">
    <source>
        <dbReference type="PIRSR" id="PIRSR607837-1"/>
    </source>
</evidence>
<dbReference type="Proteomes" id="UP000219439">
    <property type="component" value="Unassembled WGS sequence"/>
</dbReference>
<dbReference type="SUPFAM" id="SSF109854">
    <property type="entry name" value="DinB/YfiT-like putative metalloenzymes"/>
    <property type="match status" value="1"/>
</dbReference>
<evidence type="ECO:0000256" key="1">
    <source>
        <dbReference type="ARBA" id="ARBA00008635"/>
    </source>
</evidence>
<keyword evidence="5" id="KW-1185">Reference proteome</keyword>
<name>A0A285PGJ6_9HYPH</name>
<dbReference type="EMBL" id="OBEL01000006">
    <property type="protein sequence ID" value="SNZ20855.1"/>
    <property type="molecule type" value="Genomic_DNA"/>
</dbReference>
<protein>
    <submittedName>
        <fullName evidence="4">Uncharacterized damage-inducible protein DinB (Forms a four-helix bundle)</fullName>
    </submittedName>
</protein>
<dbReference type="PANTHER" id="PTHR37302">
    <property type="entry name" value="SLR1116 PROTEIN"/>
    <property type="match status" value="1"/>
</dbReference>
<organism evidence="4 5">
    <name type="scientific">Cohaesibacter gelatinilyticus</name>
    <dbReference type="NCBI Taxonomy" id="372072"/>
    <lineage>
        <taxon>Bacteria</taxon>
        <taxon>Pseudomonadati</taxon>
        <taxon>Pseudomonadota</taxon>
        <taxon>Alphaproteobacteria</taxon>
        <taxon>Hyphomicrobiales</taxon>
        <taxon>Cohaesibacteraceae</taxon>
    </lineage>
</organism>
<comment type="similarity">
    <text evidence="1">Belongs to the DinB family.</text>
</comment>
<sequence length="171" mass="19802">MTNKDYVLMMARYNLWQNENLLSTTDSLSSSDRRLDRGAFFGSIEKTLSHLYWADRIWMHRFAGTPEPAGGIPESARNIKNWQSFREERKTFDERILQWAHEVDASWFDGDLSWFSGAMGCQVTKPKNMLVIQLFNHQTHHRGQVHAMLTAAGVKPSDTDVPFMPKHFLTL</sequence>
<proteinExistence type="inferred from homology"/>
<keyword evidence="2 3" id="KW-0479">Metal-binding</keyword>
<dbReference type="InterPro" id="IPR034660">
    <property type="entry name" value="DinB/YfiT-like"/>
</dbReference>
<dbReference type="AlphaFoldDB" id="A0A285PGJ6"/>
<dbReference type="RefSeq" id="WP_097155237.1">
    <property type="nucleotide sequence ID" value="NZ_OBEL01000006.1"/>
</dbReference>
<accession>A0A285PGJ6</accession>
<dbReference type="OrthoDB" id="9807509at2"/>
<dbReference type="InterPro" id="IPR007837">
    <property type="entry name" value="DinB"/>
</dbReference>
<evidence type="ECO:0000313" key="5">
    <source>
        <dbReference type="Proteomes" id="UP000219439"/>
    </source>
</evidence>